<feature type="chain" id="PRO_5040822448" evidence="1">
    <location>
        <begin position="17"/>
        <end position="124"/>
    </location>
</feature>
<feature type="signal peptide" evidence="1">
    <location>
        <begin position="1"/>
        <end position="16"/>
    </location>
</feature>
<accession>A0A9W7C4R4</accession>
<name>A0A9W7C4R4_9STRA</name>
<evidence type="ECO:0000313" key="3">
    <source>
        <dbReference type="Proteomes" id="UP001162640"/>
    </source>
</evidence>
<dbReference type="EMBL" id="BLQM01000822">
    <property type="protein sequence ID" value="GMH98005.1"/>
    <property type="molecule type" value="Genomic_DNA"/>
</dbReference>
<dbReference type="AlphaFoldDB" id="A0A9W7C4R4"/>
<evidence type="ECO:0000256" key="1">
    <source>
        <dbReference type="SAM" id="SignalP"/>
    </source>
</evidence>
<dbReference type="Proteomes" id="UP001162640">
    <property type="component" value="Unassembled WGS sequence"/>
</dbReference>
<keyword evidence="1" id="KW-0732">Signal</keyword>
<proteinExistence type="predicted"/>
<feature type="non-terminal residue" evidence="2">
    <location>
        <position position="1"/>
    </location>
</feature>
<feature type="non-terminal residue" evidence="2">
    <location>
        <position position="124"/>
    </location>
</feature>
<organism evidence="2 3">
    <name type="scientific">Triparma laevis f. inornata</name>
    <dbReference type="NCBI Taxonomy" id="1714386"/>
    <lineage>
        <taxon>Eukaryota</taxon>
        <taxon>Sar</taxon>
        <taxon>Stramenopiles</taxon>
        <taxon>Ochrophyta</taxon>
        <taxon>Bolidophyceae</taxon>
        <taxon>Parmales</taxon>
        <taxon>Triparmaceae</taxon>
        <taxon>Triparma</taxon>
    </lineage>
</organism>
<sequence>MLFQVLFLAIYDLLLSKETFFNTNRGYLLGVRSDFIQVLMELGLSLLDSGSSGAVEDDDLRKKQAGMVSSDDFIGESSRNSFEEAFIKLVEDNKVVVYDKNIPDGDGLARLLGRHVMGNARVVK</sequence>
<protein>
    <submittedName>
        <fullName evidence="2">Uncharacterized protein</fullName>
    </submittedName>
</protein>
<evidence type="ECO:0000313" key="2">
    <source>
        <dbReference type="EMBL" id="GMH98005.1"/>
    </source>
</evidence>
<reference evidence="3" key="1">
    <citation type="journal article" date="2023" name="Commun. Biol.">
        <title>Genome analysis of Parmales, the sister group of diatoms, reveals the evolutionary specialization of diatoms from phago-mixotrophs to photoautotrophs.</title>
        <authorList>
            <person name="Ban H."/>
            <person name="Sato S."/>
            <person name="Yoshikawa S."/>
            <person name="Yamada K."/>
            <person name="Nakamura Y."/>
            <person name="Ichinomiya M."/>
            <person name="Sato N."/>
            <person name="Blanc-Mathieu R."/>
            <person name="Endo H."/>
            <person name="Kuwata A."/>
            <person name="Ogata H."/>
        </authorList>
    </citation>
    <scope>NUCLEOTIDE SEQUENCE [LARGE SCALE GENOMIC DNA]</scope>
</reference>
<comment type="caution">
    <text evidence="2">The sequence shown here is derived from an EMBL/GenBank/DDBJ whole genome shotgun (WGS) entry which is preliminary data.</text>
</comment>
<gene>
    <name evidence="2" type="ORF">TL16_g13383</name>
</gene>